<evidence type="ECO:0000256" key="3">
    <source>
        <dbReference type="ARBA" id="ARBA00023125"/>
    </source>
</evidence>
<dbReference type="Pfam" id="PF03466">
    <property type="entry name" value="LysR_substrate"/>
    <property type="match status" value="1"/>
</dbReference>
<dbReference type="GO" id="GO:0032993">
    <property type="term" value="C:protein-DNA complex"/>
    <property type="evidence" value="ECO:0007669"/>
    <property type="project" value="TreeGrafter"/>
</dbReference>
<evidence type="ECO:0000313" key="6">
    <source>
        <dbReference type="EMBL" id="RCW65701.1"/>
    </source>
</evidence>
<dbReference type="Gene3D" id="1.10.10.10">
    <property type="entry name" value="Winged helix-like DNA-binding domain superfamily/Winged helix DNA-binding domain"/>
    <property type="match status" value="1"/>
</dbReference>
<keyword evidence="2" id="KW-0805">Transcription regulation</keyword>
<dbReference type="RefSeq" id="WP_170168355.1">
    <property type="nucleotide sequence ID" value="NZ_QPJK01000012.1"/>
</dbReference>
<dbReference type="EMBL" id="QPJK01000012">
    <property type="protein sequence ID" value="RCW65701.1"/>
    <property type="molecule type" value="Genomic_DNA"/>
</dbReference>
<dbReference type="SUPFAM" id="SSF53850">
    <property type="entry name" value="Periplasmic binding protein-like II"/>
    <property type="match status" value="1"/>
</dbReference>
<dbReference type="Gene3D" id="3.40.190.10">
    <property type="entry name" value="Periplasmic binding protein-like II"/>
    <property type="match status" value="2"/>
</dbReference>
<proteinExistence type="inferred from homology"/>
<gene>
    <name evidence="6" type="ORF">DES41_112152</name>
</gene>
<sequence>MELRHLRYFIAVAETGSLSRAAEKLFIAQPPLSVQIRQLENEMGTPLFARHPKGVRLTAAGEALVPEARALLDRAGHLKERLQGDGSSGVLALGYVPSASSTVLPGLVRQLRAAHPTLRIELREMISSEQAEALVAGHLDAGIARSPARHPRVVAPAQMDDPFCLASPATALPAPPGPRDAIDLRLLSEQDFVAFTRHRGPAYFDQSIHLCARAGFSPRIRYEASTVHGVLDLVAAGLGHALVPQSALLLGRTGIALRRIRSPAQDQVLALLRRKGDARAVLQWLDQAVQAIFAQMAQRIVTEL</sequence>
<accession>A0A368XCL1</accession>
<keyword evidence="3 6" id="KW-0238">DNA-binding</keyword>
<dbReference type="GO" id="GO:0003700">
    <property type="term" value="F:DNA-binding transcription factor activity"/>
    <property type="evidence" value="ECO:0007669"/>
    <property type="project" value="InterPro"/>
</dbReference>
<name>A0A368XCL1_9BURK</name>
<dbReference type="FunFam" id="1.10.10.10:FF:000001">
    <property type="entry name" value="LysR family transcriptional regulator"/>
    <property type="match status" value="1"/>
</dbReference>
<evidence type="ECO:0000256" key="4">
    <source>
        <dbReference type="ARBA" id="ARBA00023163"/>
    </source>
</evidence>
<dbReference type="InterPro" id="IPR036390">
    <property type="entry name" value="WH_DNA-bd_sf"/>
</dbReference>
<feature type="domain" description="HTH lysR-type" evidence="5">
    <location>
        <begin position="1"/>
        <end position="58"/>
    </location>
</feature>
<dbReference type="GO" id="GO:0003677">
    <property type="term" value="F:DNA binding"/>
    <property type="evidence" value="ECO:0007669"/>
    <property type="project" value="UniProtKB-KW"/>
</dbReference>
<dbReference type="AlphaFoldDB" id="A0A368XCL1"/>
<keyword evidence="4" id="KW-0804">Transcription</keyword>
<protein>
    <submittedName>
        <fullName evidence="6">DNA-binding transcriptional LysR family regulator</fullName>
    </submittedName>
</protein>
<dbReference type="CDD" id="cd08414">
    <property type="entry name" value="PBP2_LTTR_aromatics_like"/>
    <property type="match status" value="1"/>
</dbReference>
<comment type="caution">
    <text evidence="6">The sequence shown here is derived from an EMBL/GenBank/DDBJ whole genome shotgun (WGS) entry which is preliminary data.</text>
</comment>
<dbReference type="PRINTS" id="PR00039">
    <property type="entry name" value="HTHLYSR"/>
</dbReference>
<evidence type="ECO:0000313" key="7">
    <source>
        <dbReference type="Proteomes" id="UP000252884"/>
    </source>
</evidence>
<dbReference type="PROSITE" id="PS50931">
    <property type="entry name" value="HTH_LYSR"/>
    <property type="match status" value="1"/>
</dbReference>
<dbReference type="SUPFAM" id="SSF46785">
    <property type="entry name" value="Winged helix' DNA-binding domain"/>
    <property type="match status" value="1"/>
</dbReference>
<dbReference type="PANTHER" id="PTHR30346:SF0">
    <property type="entry name" value="HCA OPERON TRANSCRIPTIONAL ACTIVATOR HCAR"/>
    <property type="match status" value="1"/>
</dbReference>
<reference evidence="6 7" key="1">
    <citation type="submission" date="2018-07" db="EMBL/GenBank/DDBJ databases">
        <title>Genomic Encyclopedia of Type Strains, Phase IV (KMG-IV): sequencing the most valuable type-strain genomes for metagenomic binning, comparative biology and taxonomic classification.</title>
        <authorList>
            <person name="Goeker M."/>
        </authorList>
    </citation>
    <scope>NUCLEOTIDE SEQUENCE [LARGE SCALE GENOMIC DNA]</scope>
    <source>
        <strain evidence="6 7">DSM 21634</strain>
    </source>
</reference>
<dbReference type="InterPro" id="IPR005119">
    <property type="entry name" value="LysR_subst-bd"/>
</dbReference>
<dbReference type="Proteomes" id="UP000252884">
    <property type="component" value="Unassembled WGS sequence"/>
</dbReference>
<evidence type="ECO:0000256" key="1">
    <source>
        <dbReference type="ARBA" id="ARBA00009437"/>
    </source>
</evidence>
<evidence type="ECO:0000256" key="2">
    <source>
        <dbReference type="ARBA" id="ARBA00023015"/>
    </source>
</evidence>
<keyword evidence="7" id="KW-1185">Reference proteome</keyword>
<evidence type="ECO:0000259" key="5">
    <source>
        <dbReference type="PROSITE" id="PS50931"/>
    </source>
</evidence>
<dbReference type="Pfam" id="PF00126">
    <property type="entry name" value="HTH_1"/>
    <property type="match status" value="1"/>
</dbReference>
<dbReference type="InterPro" id="IPR036388">
    <property type="entry name" value="WH-like_DNA-bd_sf"/>
</dbReference>
<dbReference type="PANTHER" id="PTHR30346">
    <property type="entry name" value="TRANSCRIPTIONAL DUAL REGULATOR HCAR-RELATED"/>
    <property type="match status" value="1"/>
</dbReference>
<comment type="similarity">
    <text evidence="1">Belongs to the LysR transcriptional regulatory family.</text>
</comment>
<organism evidence="6 7">
    <name type="scientific">Pseudorhodoferax soli</name>
    <dbReference type="NCBI Taxonomy" id="545864"/>
    <lineage>
        <taxon>Bacteria</taxon>
        <taxon>Pseudomonadati</taxon>
        <taxon>Pseudomonadota</taxon>
        <taxon>Betaproteobacteria</taxon>
        <taxon>Burkholderiales</taxon>
        <taxon>Comamonadaceae</taxon>
    </lineage>
</organism>
<dbReference type="InterPro" id="IPR000847">
    <property type="entry name" value="LysR_HTH_N"/>
</dbReference>